<gene>
    <name evidence="2" type="ORF">GHO29_12215</name>
</gene>
<proteinExistence type="predicted"/>
<dbReference type="InterPro" id="IPR057904">
    <property type="entry name" value="Nal1_C"/>
</dbReference>
<sequence>MQQQVLDQENVDVQPQADNLLSTYQVASGLARWAISRGLLPQLPVEVDNAYLADIPPIALPREAEAILQHRGIESIAYNSSSRMIFFYTTRKVTQKELKSLPVSLHRNGLSFPHGSIDDVGKGALISQGANYATHQSPAGNHYTCGSSISPGNDASAGTLGALVRLADGLMYGLTNNHVSALCSHVEIGTPILAPGVADVQANGLDPFTLGFHVKALDMHHGSVGNINIGLNTDAAVFRIKDELNVSSMQGNHFDTPIAVVDPIEGMRVAKVGRTTGATRGQIVSKDLRPSGVTYHSQRHGFSSVMWFANVFTIHGAGSEFSLSGDSGSLVVQVDENNRPVAAVGLIFAGGPDSSAPGGGKSMMLPLRPMLEALEATLVGGHNV</sequence>
<dbReference type="InterPro" id="IPR043504">
    <property type="entry name" value="Peptidase_S1_PA_chymotrypsin"/>
</dbReference>
<dbReference type="Proteomes" id="UP000437970">
    <property type="component" value="Unassembled WGS sequence"/>
</dbReference>
<dbReference type="EMBL" id="WIVW01000013">
    <property type="protein sequence ID" value="MQU27251.1"/>
    <property type="molecule type" value="Genomic_DNA"/>
</dbReference>
<evidence type="ECO:0000259" key="1">
    <source>
        <dbReference type="Pfam" id="PF25819"/>
    </source>
</evidence>
<protein>
    <recommendedName>
        <fullName evidence="1">Nal1 C-terminal domain-containing protein</fullName>
    </recommendedName>
</protein>
<feature type="domain" description="Nal1 C-terminal" evidence="1">
    <location>
        <begin position="260"/>
        <end position="352"/>
    </location>
</feature>
<dbReference type="RefSeq" id="WP_153379135.1">
    <property type="nucleotide sequence ID" value="NZ_WIVW01000013.1"/>
</dbReference>
<accession>A0A7X1XYR3</accession>
<dbReference type="InterPro" id="IPR009003">
    <property type="entry name" value="Peptidase_S1_PA"/>
</dbReference>
<organism evidence="2 3">
    <name type="scientific">Pseudomonas helleri</name>
    <dbReference type="NCBI Taxonomy" id="1608996"/>
    <lineage>
        <taxon>Bacteria</taxon>
        <taxon>Pseudomonadati</taxon>
        <taxon>Pseudomonadota</taxon>
        <taxon>Gammaproteobacteria</taxon>
        <taxon>Pseudomonadales</taxon>
        <taxon>Pseudomonadaceae</taxon>
        <taxon>Pseudomonas</taxon>
    </lineage>
</organism>
<dbReference type="AlphaFoldDB" id="A0A7X1XYR3"/>
<dbReference type="Pfam" id="PF25819">
    <property type="entry name" value="Nal1_C"/>
    <property type="match status" value="1"/>
</dbReference>
<dbReference type="SUPFAM" id="SSF50494">
    <property type="entry name" value="Trypsin-like serine proteases"/>
    <property type="match status" value="1"/>
</dbReference>
<comment type="caution">
    <text evidence="2">The sequence shown here is derived from an EMBL/GenBank/DDBJ whole genome shotgun (WGS) entry which is preliminary data.</text>
</comment>
<name>A0A7X1XYR3_9PSED</name>
<evidence type="ECO:0000313" key="2">
    <source>
        <dbReference type="EMBL" id="MQU27251.1"/>
    </source>
</evidence>
<dbReference type="Gene3D" id="2.40.10.10">
    <property type="entry name" value="Trypsin-like serine proteases"/>
    <property type="match status" value="2"/>
</dbReference>
<reference evidence="2 3" key="1">
    <citation type="submission" date="2019-10" db="EMBL/GenBank/DDBJ databases">
        <title>Evaluation of single-gene subtyping targets for Pseudomonas.</title>
        <authorList>
            <person name="Reichler S.J."/>
            <person name="Orsi R.H."/>
            <person name="Wiedmann M."/>
            <person name="Martin N.H."/>
            <person name="Murphy S.I."/>
        </authorList>
    </citation>
    <scope>NUCLEOTIDE SEQUENCE [LARGE SCALE GENOMIC DNA]</scope>
    <source>
        <strain evidence="2 3">FSL R10-1984</strain>
    </source>
</reference>
<evidence type="ECO:0000313" key="3">
    <source>
        <dbReference type="Proteomes" id="UP000437970"/>
    </source>
</evidence>